<gene>
    <name evidence="6" type="ORF">CVP04_12150</name>
</gene>
<dbReference type="Pfam" id="PF04829">
    <property type="entry name" value="PT-VENN"/>
    <property type="match status" value="1"/>
</dbReference>
<keyword evidence="7" id="KW-1185">Reference proteome</keyword>
<sequence>DIDKIKEQQETAQVIGEISQNTVTLTLKPLTDNAENAKAQAQAVLNSQNATVEERLLATQALAQAQTTLDQYGKGGDIQLAMRAVTGVLQGLAMKDINAAITAGLSPYANNLIKTQTGDNTTANLMAHAVLGAIEAQLTGNNALAGATAAVTGEVAADYITKTFYNKTTEQLSENEKQTVTALSQMASGLAGGLIGDSTANALAGSEIGKRAVENNYLSFDIMANPNQAQELAMKAEGEVIKNNLKTQAIETVKEDYPLIYKTLEGSYYVLSNTGKAIYVGREITLAAAPLLIAPEITFGTKVYTFLSNSALSGSANLIAQTVSGQEFNWAEFAGATVSGGITPKLKTMDAIRVNAGIGMAVGLANGTSGLSEAGLSGIASYGSSKISNPMWSTIASEAIQKLPTIRSAISSEKKE</sequence>
<evidence type="ECO:0000256" key="3">
    <source>
        <dbReference type="ARBA" id="ARBA00022913"/>
    </source>
</evidence>
<proteinExistence type="predicted"/>
<dbReference type="Proteomes" id="UP000230282">
    <property type="component" value="Unassembled WGS sequence"/>
</dbReference>
<keyword evidence="2" id="KW-0800">Toxin</keyword>
<organism evidence="6 7">
    <name type="scientific">Caviibacterium pharyngocola</name>
    <dbReference type="NCBI Taxonomy" id="28159"/>
    <lineage>
        <taxon>Bacteria</taxon>
        <taxon>Pseudomonadati</taxon>
        <taxon>Pseudomonadota</taxon>
        <taxon>Gammaproteobacteria</taxon>
        <taxon>Pasteurellales</taxon>
        <taxon>Pasteurellaceae</taxon>
        <taxon>Caviibacterium</taxon>
    </lineage>
</organism>
<dbReference type="RefSeq" id="WP_165772801.1">
    <property type="nucleotide sequence ID" value="NZ_PHGZ01000043.1"/>
</dbReference>
<feature type="domain" description="VENN motif-containing" evidence="5">
    <location>
        <begin position="170"/>
        <end position="219"/>
    </location>
</feature>
<dbReference type="InterPro" id="IPR006914">
    <property type="entry name" value="VENN_dom"/>
</dbReference>
<evidence type="ECO:0000256" key="2">
    <source>
        <dbReference type="ARBA" id="ARBA00022656"/>
    </source>
</evidence>
<dbReference type="EMBL" id="PHGZ01000043">
    <property type="protein sequence ID" value="PJG81873.1"/>
    <property type="molecule type" value="Genomic_DNA"/>
</dbReference>
<dbReference type="GO" id="GO:0090729">
    <property type="term" value="F:toxin activity"/>
    <property type="evidence" value="ECO:0007669"/>
    <property type="project" value="UniProtKB-KW"/>
</dbReference>
<name>A0A2M8RSK9_9PAST</name>
<protein>
    <recommendedName>
        <fullName evidence="5">VENN motif-containing domain-containing protein</fullName>
    </recommendedName>
</protein>
<comment type="caution">
    <text evidence="6">The sequence shown here is derived from an EMBL/GenBank/DDBJ whole genome shotgun (WGS) entry which is preliminary data.</text>
</comment>
<comment type="subcellular location">
    <subcellularLocation>
        <location evidence="1">Target cell</location>
        <location evidence="1">Target cell cytoplasm</location>
    </subcellularLocation>
</comment>
<evidence type="ECO:0000256" key="1">
    <source>
        <dbReference type="ARBA" id="ARBA00004219"/>
    </source>
</evidence>
<dbReference type="AlphaFoldDB" id="A0A2M8RSK9"/>
<accession>A0A2M8RSK9</accession>
<evidence type="ECO:0000256" key="4">
    <source>
        <dbReference type="ARBA" id="ARBA00023026"/>
    </source>
</evidence>
<evidence type="ECO:0000313" key="7">
    <source>
        <dbReference type="Proteomes" id="UP000230282"/>
    </source>
</evidence>
<evidence type="ECO:0000259" key="5">
    <source>
        <dbReference type="Pfam" id="PF04829"/>
    </source>
</evidence>
<reference evidence="6 7" key="1">
    <citation type="submission" date="2017-11" db="EMBL/GenBank/DDBJ databases">
        <title>Reclassification of Bisgaard taxon 5 as Caviibacterium pharyngocola gen. nov., sp. nov.</title>
        <authorList>
            <person name="Christensen H."/>
        </authorList>
    </citation>
    <scope>NUCLEOTIDE SEQUENCE [LARGE SCALE GENOMIC DNA]</scope>
    <source>
        <strain evidence="6 7">7_3</strain>
    </source>
</reference>
<evidence type="ECO:0000313" key="6">
    <source>
        <dbReference type="EMBL" id="PJG81873.1"/>
    </source>
</evidence>
<feature type="non-terminal residue" evidence="6">
    <location>
        <position position="1"/>
    </location>
</feature>
<keyword evidence="3" id="KW-1266">Target cell cytoplasm</keyword>
<keyword evidence="4" id="KW-0843">Virulence</keyword>